<dbReference type="Proteomes" id="UP000827986">
    <property type="component" value="Unassembled WGS sequence"/>
</dbReference>
<dbReference type="AlphaFoldDB" id="A0A9D3XV40"/>
<protein>
    <submittedName>
        <fullName evidence="1">Uncharacterized protein</fullName>
    </submittedName>
</protein>
<name>A0A9D3XV40_9SAUR</name>
<proteinExistence type="predicted"/>
<accession>A0A9D3XV40</accession>
<comment type="caution">
    <text evidence="1">The sequence shown here is derived from an EMBL/GenBank/DDBJ whole genome shotgun (WGS) entry which is preliminary data.</text>
</comment>
<keyword evidence="2" id="KW-1185">Reference proteome</keyword>
<sequence>MIRLREEPWRPPGVQVRCSFGVGIVEFSQEDLINFLPFLGTFLVLNMTQNQSRTVWGQLSAPGIETKQSKHEIQWGYDSCFGPFQSCELYACLYCNPRA</sequence>
<gene>
    <name evidence="1" type="ORF">KIL84_019540</name>
</gene>
<reference evidence="1" key="1">
    <citation type="submission" date="2021-09" db="EMBL/GenBank/DDBJ databases">
        <title>The genome of Mauremys mutica provides insights into the evolution of semi-aquatic lifestyle.</title>
        <authorList>
            <person name="Gong S."/>
            <person name="Gao Y."/>
        </authorList>
    </citation>
    <scope>NUCLEOTIDE SEQUENCE</scope>
    <source>
        <strain evidence="1">MM-2020</strain>
        <tissue evidence="1">Muscle</tissue>
    </source>
</reference>
<organism evidence="1 2">
    <name type="scientific">Mauremys mutica</name>
    <name type="common">yellowpond turtle</name>
    <dbReference type="NCBI Taxonomy" id="74926"/>
    <lineage>
        <taxon>Eukaryota</taxon>
        <taxon>Metazoa</taxon>
        <taxon>Chordata</taxon>
        <taxon>Craniata</taxon>
        <taxon>Vertebrata</taxon>
        <taxon>Euteleostomi</taxon>
        <taxon>Archelosauria</taxon>
        <taxon>Testudinata</taxon>
        <taxon>Testudines</taxon>
        <taxon>Cryptodira</taxon>
        <taxon>Durocryptodira</taxon>
        <taxon>Testudinoidea</taxon>
        <taxon>Geoemydidae</taxon>
        <taxon>Geoemydinae</taxon>
        <taxon>Mauremys</taxon>
    </lineage>
</organism>
<evidence type="ECO:0000313" key="1">
    <source>
        <dbReference type="EMBL" id="KAH1186791.1"/>
    </source>
</evidence>
<dbReference type="EMBL" id="JAHDVG010000463">
    <property type="protein sequence ID" value="KAH1186791.1"/>
    <property type="molecule type" value="Genomic_DNA"/>
</dbReference>
<evidence type="ECO:0000313" key="2">
    <source>
        <dbReference type="Proteomes" id="UP000827986"/>
    </source>
</evidence>